<evidence type="ECO:0000313" key="1">
    <source>
        <dbReference type="EMBL" id="CAF5062858.1"/>
    </source>
</evidence>
<organism evidence="1 2">
    <name type="scientific">Rotaria magnacalcarata</name>
    <dbReference type="NCBI Taxonomy" id="392030"/>
    <lineage>
        <taxon>Eukaryota</taxon>
        <taxon>Metazoa</taxon>
        <taxon>Spiralia</taxon>
        <taxon>Gnathifera</taxon>
        <taxon>Rotifera</taxon>
        <taxon>Eurotatoria</taxon>
        <taxon>Bdelloidea</taxon>
        <taxon>Philodinida</taxon>
        <taxon>Philodinidae</taxon>
        <taxon>Rotaria</taxon>
    </lineage>
</organism>
<dbReference type="GO" id="GO:0005096">
    <property type="term" value="F:GTPase activator activity"/>
    <property type="evidence" value="ECO:0007669"/>
    <property type="project" value="TreeGrafter"/>
</dbReference>
<sequence>MVRYGFPYRPTTVTYDSVQKLLAIGTKHGIIKIYGGAFVECSLQHPSEVEIVQLVFRVNEGALISACRDNYIHLWNLRQKKPAIANSLRFIKEKISRCLLPIAFNSKWLLVGTYCGNVYVVNLDKFTLSSYKIMWNNAIGMGKSSHPGVIVDLSQNPDDPTRVRYLI</sequence>
<dbReference type="GO" id="GO:0019905">
    <property type="term" value="F:syntaxin binding"/>
    <property type="evidence" value="ECO:0007669"/>
    <property type="project" value="TreeGrafter"/>
</dbReference>
<proteinExistence type="predicted"/>
<dbReference type="Gene3D" id="2.130.10.10">
    <property type="entry name" value="YVTN repeat-like/Quinoprotein amine dehydrogenase"/>
    <property type="match status" value="1"/>
</dbReference>
<gene>
    <name evidence="1" type="ORF">BYL167_LOCUS59512</name>
</gene>
<dbReference type="GO" id="GO:0006893">
    <property type="term" value="P:Golgi to plasma membrane transport"/>
    <property type="evidence" value="ECO:0007669"/>
    <property type="project" value="TreeGrafter"/>
</dbReference>
<evidence type="ECO:0000313" key="2">
    <source>
        <dbReference type="Proteomes" id="UP000681967"/>
    </source>
</evidence>
<dbReference type="GO" id="GO:0045159">
    <property type="term" value="F:myosin II binding"/>
    <property type="evidence" value="ECO:0007669"/>
    <property type="project" value="TreeGrafter"/>
</dbReference>
<dbReference type="AlphaFoldDB" id="A0A8S3EBQ5"/>
<name>A0A8S3EBQ5_9BILA</name>
<dbReference type="Proteomes" id="UP000681967">
    <property type="component" value="Unassembled WGS sequence"/>
</dbReference>
<dbReference type="GO" id="GO:0005886">
    <property type="term" value="C:plasma membrane"/>
    <property type="evidence" value="ECO:0007669"/>
    <property type="project" value="TreeGrafter"/>
</dbReference>
<dbReference type="GO" id="GO:0031201">
    <property type="term" value="C:SNARE complex"/>
    <property type="evidence" value="ECO:0007669"/>
    <property type="project" value="TreeGrafter"/>
</dbReference>
<dbReference type="GO" id="GO:0006887">
    <property type="term" value="P:exocytosis"/>
    <property type="evidence" value="ECO:0007669"/>
    <property type="project" value="TreeGrafter"/>
</dbReference>
<comment type="caution">
    <text evidence="1">The sequence shown here is derived from an EMBL/GenBank/DDBJ whole genome shotgun (WGS) entry which is preliminary data.</text>
</comment>
<dbReference type="PANTHER" id="PTHR10241:SF25">
    <property type="entry name" value="TOMOSYN, ISOFORM C"/>
    <property type="match status" value="1"/>
</dbReference>
<accession>A0A8S3EBQ5</accession>
<dbReference type="InterPro" id="IPR015943">
    <property type="entry name" value="WD40/YVTN_repeat-like_dom_sf"/>
</dbReference>
<reference evidence="1" key="1">
    <citation type="submission" date="2021-02" db="EMBL/GenBank/DDBJ databases">
        <authorList>
            <person name="Nowell W R."/>
        </authorList>
    </citation>
    <scope>NUCLEOTIDE SEQUENCE</scope>
</reference>
<dbReference type="EMBL" id="CAJOBH010228772">
    <property type="protein sequence ID" value="CAF5062858.1"/>
    <property type="molecule type" value="Genomic_DNA"/>
</dbReference>
<dbReference type="SUPFAM" id="SSF50978">
    <property type="entry name" value="WD40 repeat-like"/>
    <property type="match status" value="1"/>
</dbReference>
<protein>
    <submittedName>
        <fullName evidence="1">Uncharacterized protein</fullName>
    </submittedName>
</protein>
<dbReference type="InterPro" id="IPR036322">
    <property type="entry name" value="WD40_repeat_dom_sf"/>
</dbReference>
<dbReference type="PANTHER" id="PTHR10241">
    <property type="entry name" value="LETHAL 2 GIANT LARVAE PROTEIN"/>
    <property type="match status" value="1"/>
</dbReference>